<keyword evidence="3" id="KW-1185">Reference proteome</keyword>
<evidence type="ECO:0000313" key="2">
    <source>
        <dbReference type="EMBL" id="BCJ42120.1"/>
    </source>
</evidence>
<dbReference type="NCBIfam" id="TIGR02532">
    <property type="entry name" value="IV_pilin_GFxxxE"/>
    <property type="match status" value="1"/>
</dbReference>
<keyword evidence="1" id="KW-0812">Transmembrane</keyword>
<dbReference type="InterPro" id="IPR013783">
    <property type="entry name" value="Ig-like_fold"/>
</dbReference>
<protein>
    <recommendedName>
        <fullName evidence="4">Prepilin-type N-terminal cleavage/methylation domain-containing protein</fullName>
    </recommendedName>
</protein>
<dbReference type="InterPro" id="IPR015919">
    <property type="entry name" value="Cadherin-like_sf"/>
</dbReference>
<dbReference type="PROSITE" id="PS00409">
    <property type="entry name" value="PROKAR_NTER_METHYL"/>
    <property type="match status" value="1"/>
</dbReference>
<gene>
    <name evidence="2" type="ORF">Aiant_27770</name>
</gene>
<keyword evidence="1" id="KW-0472">Membrane</keyword>
<dbReference type="InterPro" id="IPR012902">
    <property type="entry name" value="N_methyl_site"/>
</dbReference>
<feature type="transmembrane region" description="Helical" evidence="1">
    <location>
        <begin position="20"/>
        <end position="42"/>
    </location>
</feature>
<dbReference type="RefSeq" id="WP_189334340.1">
    <property type="nucleotide sequence ID" value="NZ_AP023356.1"/>
</dbReference>
<evidence type="ECO:0000256" key="1">
    <source>
        <dbReference type="SAM" id="Phobius"/>
    </source>
</evidence>
<dbReference type="Pfam" id="PF07963">
    <property type="entry name" value="N_methyl"/>
    <property type="match status" value="1"/>
</dbReference>
<name>A0ABM7LS88_9ACTN</name>
<evidence type="ECO:0008006" key="4">
    <source>
        <dbReference type="Google" id="ProtNLM"/>
    </source>
</evidence>
<reference evidence="2 3" key="1">
    <citation type="submission" date="2020-08" db="EMBL/GenBank/DDBJ databases">
        <title>Whole genome shotgun sequence of Actinoplanes ianthinogenes NBRC 13996.</title>
        <authorList>
            <person name="Komaki H."/>
            <person name="Tamura T."/>
        </authorList>
    </citation>
    <scope>NUCLEOTIDE SEQUENCE [LARGE SCALE GENOMIC DNA]</scope>
    <source>
        <strain evidence="2 3">NBRC 13996</strain>
    </source>
</reference>
<proteinExistence type="predicted"/>
<dbReference type="Pfam" id="PF05345">
    <property type="entry name" value="He_PIG"/>
    <property type="match status" value="4"/>
</dbReference>
<dbReference type="EMBL" id="AP023356">
    <property type="protein sequence ID" value="BCJ42120.1"/>
    <property type="molecule type" value="Genomic_DNA"/>
</dbReference>
<keyword evidence="1" id="KW-1133">Transmembrane helix</keyword>
<dbReference type="Gene3D" id="2.60.40.10">
    <property type="entry name" value="Immunoglobulins"/>
    <property type="match status" value="4"/>
</dbReference>
<accession>A0ABM7LS88</accession>
<dbReference type="SUPFAM" id="SSF49313">
    <property type="entry name" value="Cadherin-like"/>
    <property type="match status" value="2"/>
</dbReference>
<sequence>MRGQPSDRRMDEGFTLLEVLVSLAVISVAMAGLGMFFVNGALTAAQQRDQRYAVRLASNALEQVRALEGSALLDGRGQASVDQQWAALQSGPFQDKLKPYLTSMAQIGISGSTEGQNAALPTVPTTLTLGGISFQQSIVVGTCEVYVTRDDDCVKPLAATDPKRPTDSTSILQYFRVVVLETWQHKSCTATGGQCAYLASTLISSKKDDAKYSSTRAIPKIRPPDMRLFFRGVGDVSVFMKATGGNLPNTWSAVKLPDGLAIKPSTGEVWGTPTKAGVWTYATTGTYIKVVESAPPVGTLSPRSDTDQTLGTKWQVIDQPSLAVPAPVSYVGDPVALPAIVVDKTNSAVSYTYSLDTPLPAGLAFDDTTGAITGTASTSYSAIITVTASTTTIDQPFTLKFTHTVLQPLTLQPVADQQVDLLSTVNLATTAAGGDGNYTFTATGLPTELSINATSGVISGGPVLIGGRFLPTVTVKDGTGASVTVNFVMQVGSPTSTLQFTAPAAVVTSTARQSVNLSVDTNADDIGVKIKNVDVTGLPLGVTLSGKGDKITGKPTLPGVYTVTLTATTSGKDTQTAKYTFVWTVL</sequence>
<evidence type="ECO:0000313" key="3">
    <source>
        <dbReference type="Proteomes" id="UP000676967"/>
    </source>
</evidence>
<dbReference type="Proteomes" id="UP000676967">
    <property type="component" value="Chromosome"/>
</dbReference>
<organism evidence="2 3">
    <name type="scientific">Actinoplanes ianthinogenes</name>
    <dbReference type="NCBI Taxonomy" id="122358"/>
    <lineage>
        <taxon>Bacteria</taxon>
        <taxon>Bacillati</taxon>
        <taxon>Actinomycetota</taxon>
        <taxon>Actinomycetes</taxon>
        <taxon>Micromonosporales</taxon>
        <taxon>Micromonosporaceae</taxon>
        <taxon>Actinoplanes</taxon>
    </lineage>
</organism>